<organism evidence="1 2">
    <name type="scientific">Paenibacillus larvae subsp. larvae</name>
    <dbReference type="NCBI Taxonomy" id="147375"/>
    <lineage>
        <taxon>Bacteria</taxon>
        <taxon>Bacillati</taxon>
        <taxon>Bacillota</taxon>
        <taxon>Bacilli</taxon>
        <taxon>Bacillales</taxon>
        <taxon>Paenibacillaceae</taxon>
        <taxon>Paenibacillus</taxon>
    </lineage>
</organism>
<evidence type="ECO:0000313" key="2">
    <source>
        <dbReference type="Proteomes" id="UP000239833"/>
    </source>
</evidence>
<evidence type="ECO:0000313" key="1">
    <source>
        <dbReference type="EMBL" id="AVF25254.1"/>
    </source>
</evidence>
<accession>A0A2L1UAT4</accession>
<protein>
    <submittedName>
        <fullName evidence="1">Uncharacterized protein</fullName>
    </submittedName>
</protein>
<dbReference type="EMBL" id="CP019655">
    <property type="protein sequence ID" value="AVF25254.1"/>
    <property type="molecule type" value="Genomic_DNA"/>
</dbReference>
<name>A0A2L1UAT4_9BACL</name>
<dbReference type="AlphaFoldDB" id="A0A2L1UAT4"/>
<sequence>MENKVTTVDVNKQNENAKMFYYCHLKLAVNQRSFMRRDRLLHEAFLITEDERLMQGRIST</sequence>
<reference evidence="2" key="1">
    <citation type="submission" date="2017-02" db="EMBL/GenBank/DDBJ databases">
        <title>Delineation of Paenibacillus larvae strains originating from foulbrood outbreaks.</title>
        <authorList>
            <person name="Beims H."/>
            <person name="Bunk B."/>
            <person name="Sproeer C."/>
            <person name="Mohr K.I."/>
            <person name="Pradella S."/>
            <person name="Guenther G."/>
            <person name="Rohde M."/>
            <person name="von der Ohe W."/>
            <person name="Steinert M."/>
        </authorList>
    </citation>
    <scope>NUCLEOTIDE SEQUENCE [LARGE SCALE GENOMIC DNA]</scope>
    <source>
        <strain evidence="2">Eric_III</strain>
    </source>
</reference>
<gene>
    <name evidence="1" type="ORF">ERICIII_01050</name>
</gene>
<proteinExistence type="predicted"/>
<dbReference type="Proteomes" id="UP000239833">
    <property type="component" value="Chromosome"/>
</dbReference>